<dbReference type="Proteomes" id="UP001319104">
    <property type="component" value="Unassembled WGS sequence"/>
</dbReference>
<comment type="cofactor">
    <cofactor evidence="14">
        <name>[4Fe-4S] cluster</name>
        <dbReference type="ChEBI" id="CHEBI:49883"/>
    </cofactor>
    <text evidence="14">Binds 1 [4Fe-4S] cluster.</text>
</comment>
<dbReference type="Gene3D" id="3.90.79.10">
    <property type="entry name" value="Nucleoside Triphosphate Pyrophosphohydrolase"/>
    <property type="match status" value="1"/>
</dbReference>
<dbReference type="InterPro" id="IPR005760">
    <property type="entry name" value="A/G_AdeGlyc_MutY"/>
</dbReference>
<evidence type="ECO:0000256" key="3">
    <source>
        <dbReference type="ARBA" id="ARBA00008343"/>
    </source>
</evidence>
<organism evidence="16 17">
    <name type="scientific">Litoribacter ruber</name>
    <dbReference type="NCBI Taxonomy" id="702568"/>
    <lineage>
        <taxon>Bacteria</taxon>
        <taxon>Pseudomonadati</taxon>
        <taxon>Bacteroidota</taxon>
        <taxon>Cytophagia</taxon>
        <taxon>Cytophagales</taxon>
        <taxon>Cyclobacteriaceae</taxon>
        <taxon>Litoribacter</taxon>
    </lineage>
</organism>
<dbReference type="InterPro" id="IPR003265">
    <property type="entry name" value="HhH-GPD_domain"/>
</dbReference>
<evidence type="ECO:0000256" key="4">
    <source>
        <dbReference type="ARBA" id="ARBA00012045"/>
    </source>
</evidence>
<keyword evidence="10 14" id="KW-0408">Iron</keyword>
<dbReference type="Pfam" id="PF14815">
    <property type="entry name" value="NUDIX_4"/>
    <property type="match status" value="1"/>
</dbReference>
<dbReference type="InterPro" id="IPR011257">
    <property type="entry name" value="DNA_glycosylase"/>
</dbReference>
<dbReference type="GO" id="GO:0006298">
    <property type="term" value="P:mismatch repair"/>
    <property type="evidence" value="ECO:0007669"/>
    <property type="project" value="TreeGrafter"/>
</dbReference>
<dbReference type="GO" id="GO:0006284">
    <property type="term" value="P:base-excision repair"/>
    <property type="evidence" value="ECO:0007669"/>
    <property type="project" value="UniProtKB-UniRule"/>
</dbReference>
<dbReference type="FunFam" id="1.10.340.30:FF:000002">
    <property type="entry name" value="Adenine DNA glycosylase"/>
    <property type="match status" value="1"/>
</dbReference>
<dbReference type="GO" id="GO:0034039">
    <property type="term" value="F:8-oxo-7,8-dihydroguanine DNA N-glycosylase activity"/>
    <property type="evidence" value="ECO:0007669"/>
    <property type="project" value="TreeGrafter"/>
</dbReference>
<comment type="function">
    <text evidence="2">Adenine glycosylase active on G-A mispairs. MutY also corrects error-prone DNA synthesis past GO lesions which are due to the oxidatively damaged form of guanine: 7,8-dihydro-8-oxoguanine (8-oxo-dGTP).</text>
</comment>
<evidence type="ECO:0000313" key="16">
    <source>
        <dbReference type="EMBL" id="MBS9523333.1"/>
    </source>
</evidence>
<dbReference type="InterPro" id="IPR003651">
    <property type="entry name" value="Endonuclease3_FeS-loop_motif"/>
</dbReference>
<dbReference type="Pfam" id="PF10576">
    <property type="entry name" value="EndIII_4Fe-2S"/>
    <property type="match status" value="1"/>
</dbReference>
<dbReference type="SMART" id="SM00478">
    <property type="entry name" value="ENDO3c"/>
    <property type="match status" value="1"/>
</dbReference>
<accession>A0AAP2CEZ1</accession>
<keyword evidence="13 14" id="KW-0326">Glycosidase</keyword>
<dbReference type="RefSeq" id="WP_213944230.1">
    <property type="nucleotide sequence ID" value="NZ_JAHCMY010000002.1"/>
</dbReference>
<evidence type="ECO:0000256" key="10">
    <source>
        <dbReference type="ARBA" id="ARBA00023004"/>
    </source>
</evidence>
<dbReference type="GO" id="GO:0046872">
    <property type="term" value="F:metal ion binding"/>
    <property type="evidence" value="ECO:0007669"/>
    <property type="project" value="UniProtKB-UniRule"/>
</dbReference>
<evidence type="ECO:0000256" key="6">
    <source>
        <dbReference type="ARBA" id="ARBA00022485"/>
    </source>
</evidence>
<keyword evidence="8 14" id="KW-0227">DNA damage</keyword>
<dbReference type="GO" id="GO:0000701">
    <property type="term" value="F:purine-specific mismatch base pair DNA N-glycosylase activity"/>
    <property type="evidence" value="ECO:0007669"/>
    <property type="project" value="UniProtKB-EC"/>
</dbReference>
<dbReference type="Pfam" id="PF00730">
    <property type="entry name" value="HhH-GPD"/>
    <property type="match status" value="1"/>
</dbReference>
<gene>
    <name evidence="16" type="primary">mutY</name>
    <name evidence="16" type="ORF">KI659_04805</name>
</gene>
<comment type="catalytic activity">
    <reaction evidence="1 14">
        <text>Hydrolyzes free adenine bases from 7,8-dihydro-8-oxoguanine:adenine mismatched double-stranded DNA, leaving an apurinic site.</text>
        <dbReference type="EC" id="3.2.2.31"/>
    </reaction>
</comment>
<dbReference type="GO" id="GO:0032357">
    <property type="term" value="F:oxidized purine DNA binding"/>
    <property type="evidence" value="ECO:0007669"/>
    <property type="project" value="TreeGrafter"/>
</dbReference>
<evidence type="ECO:0000256" key="13">
    <source>
        <dbReference type="ARBA" id="ARBA00023295"/>
    </source>
</evidence>
<dbReference type="GO" id="GO:0035485">
    <property type="term" value="F:adenine/guanine mispair binding"/>
    <property type="evidence" value="ECO:0007669"/>
    <property type="project" value="TreeGrafter"/>
</dbReference>
<dbReference type="Pfam" id="PF00633">
    <property type="entry name" value="HHH"/>
    <property type="match status" value="1"/>
</dbReference>
<dbReference type="SUPFAM" id="SSF55811">
    <property type="entry name" value="Nudix"/>
    <property type="match status" value="1"/>
</dbReference>
<evidence type="ECO:0000256" key="12">
    <source>
        <dbReference type="ARBA" id="ARBA00023204"/>
    </source>
</evidence>
<evidence type="ECO:0000256" key="11">
    <source>
        <dbReference type="ARBA" id="ARBA00023014"/>
    </source>
</evidence>
<dbReference type="Gene3D" id="1.10.1670.10">
    <property type="entry name" value="Helix-hairpin-Helix base-excision DNA repair enzymes (C-terminal)"/>
    <property type="match status" value="1"/>
</dbReference>
<evidence type="ECO:0000259" key="15">
    <source>
        <dbReference type="SMART" id="SM00478"/>
    </source>
</evidence>
<evidence type="ECO:0000256" key="8">
    <source>
        <dbReference type="ARBA" id="ARBA00022763"/>
    </source>
</evidence>
<proteinExistence type="inferred from homology"/>
<dbReference type="SUPFAM" id="SSF48150">
    <property type="entry name" value="DNA-glycosylase"/>
    <property type="match status" value="1"/>
</dbReference>
<evidence type="ECO:0000256" key="7">
    <source>
        <dbReference type="ARBA" id="ARBA00022723"/>
    </source>
</evidence>
<protein>
    <recommendedName>
        <fullName evidence="5 14">Adenine DNA glycosylase</fullName>
        <ecNumber evidence="4 14">3.2.2.31</ecNumber>
    </recommendedName>
</protein>
<dbReference type="InterPro" id="IPR029119">
    <property type="entry name" value="MutY_C"/>
</dbReference>
<dbReference type="NCBIfam" id="TIGR01084">
    <property type="entry name" value="mutY"/>
    <property type="match status" value="1"/>
</dbReference>
<comment type="caution">
    <text evidence="16">The sequence shown here is derived from an EMBL/GenBank/DDBJ whole genome shotgun (WGS) entry which is preliminary data.</text>
</comment>
<dbReference type="PANTHER" id="PTHR42944:SF1">
    <property type="entry name" value="ADENINE DNA GLYCOSYLASE"/>
    <property type="match status" value="1"/>
</dbReference>
<name>A0AAP2CEZ1_9BACT</name>
<evidence type="ECO:0000256" key="5">
    <source>
        <dbReference type="ARBA" id="ARBA00022023"/>
    </source>
</evidence>
<comment type="similarity">
    <text evidence="3 14">Belongs to the Nth/MutY family.</text>
</comment>
<evidence type="ECO:0000256" key="2">
    <source>
        <dbReference type="ARBA" id="ARBA00002933"/>
    </source>
</evidence>
<dbReference type="Gene3D" id="1.10.340.30">
    <property type="entry name" value="Hypothetical protein, domain 2"/>
    <property type="match status" value="1"/>
</dbReference>
<sequence>MNFKHFTRQLLHWYPQNKRDLPWRNTQNPYIIWLSEIILQQTRVAQGLPYFESFLEKYPTVQDLAKAPLDDVLRLWQGLGYYSRARNLHHCAIQVSDEFNGQFPDNYKDLLKLKGVGSYTAAAIASFAYREKVAVVDGNVFRVLARYFGVSEDISSPKGKKEFERLANELIPADQPDEFNQAIMEFGALQCTPKNPDCSSCPLQENCLAFQNDLIGELPVKKGKVKVRTRNFVYYAISCGENLMMKKRGGQDIWEGLHDFPLEEIEELDDFELASSKYYRELEAISASVLYEPEIKYRHILSHQRIFSTFVEIKVQKDSLSQLVELGQKHGWRLLSAKEVEELGKPKLIVNYLNDQNI</sequence>
<feature type="domain" description="HhH-GPD" evidence="15">
    <location>
        <begin position="38"/>
        <end position="189"/>
    </location>
</feature>
<dbReference type="EC" id="3.2.2.31" evidence="4 14"/>
<keyword evidence="9" id="KW-0378">Hydrolase</keyword>
<keyword evidence="11" id="KW-0411">Iron-sulfur</keyword>
<keyword evidence="7" id="KW-0479">Metal-binding</keyword>
<reference evidence="16 17" key="1">
    <citation type="submission" date="2021-05" db="EMBL/GenBank/DDBJ databases">
        <authorList>
            <person name="Zhang Z.D."/>
            <person name="Osman G."/>
        </authorList>
    </citation>
    <scope>NUCLEOTIDE SEQUENCE [LARGE SCALE GENOMIC DNA]</scope>
    <source>
        <strain evidence="16 17">KCTC 32217</strain>
    </source>
</reference>
<keyword evidence="6" id="KW-0004">4Fe-4S</keyword>
<dbReference type="InterPro" id="IPR000445">
    <property type="entry name" value="HhH_motif"/>
</dbReference>
<dbReference type="EMBL" id="JAHCMY010000002">
    <property type="protein sequence ID" value="MBS9523333.1"/>
    <property type="molecule type" value="Genomic_DNA"/>
</dbReference>
<dbReference type="GO" id="GO:0051539">
    <property type="term" value="F:4 iron, 4 sulfur cluster binding"/>
    <property type="evidence" value="ECO:0007669"/>
    <property type="project" value="UniProtKB-UniRule"/>
</dbReference>
<dbReference type="InterPro" id="IPR023170">
    <property type="entry name" value="HhH_base_excis_C"/>
</dbReference>
<evidence type="ECO:0000256" key="14">
    <source>
        <dbReference type="RuleBase" id="RU365096"/>
    </source>
</evidence>
<dbReference type="PANTHER" id="PTHR42944">
    <property type="entry name" value="ADENINE DNA GLYCOSYLASE"/>
    <property type="match status" value="1"/>
</dbReference>
<keyword evidence="17" id="KW-1185">Reference proteome</keyword>
<dbReference type="CDD" id="cd00056">
    <property type="entry name" value="ENDO3c"/>
    <property type="match status" value="1"/>
</dbReference>
<dbReference type="FunFam" id="1.10.1670.10:FF:000002">
    <property type="entry name" value="Adenine DNA glycosylase"/>
    <property type="match status" value="1"/>
</dbReference>
<keyword evidence="12" id="KW-0234">DNA repair</keyword>
<dbReference type="AlphaFoldDB" id="A0AAP2CEZ1"/>
<dbReference type="InterPro" id="IPR044298">
    <property type="entry name" value="MIG/MutY"/>
</dbReference>
<evidence type="ECO:0000256" key="9">
    <source>
        <dbReference type="ARBA" id="ARBA00022801"/>
    </source>
</evidence>
<evidence type="ECO:0000256" key="1">
    <source>
        <dbReference type="ARBA" id="ARBA00000843"/>
    </source>
</evidence>
<evidence type="ECO:0000313" key="17">
    <source>
        <dbReference type="Proteomes" id="UP001319104"/>
    </source>
</evidence>
<dbReference type="CDD" id="cd03431">
    <property type="entry name" value="NUDIX_DNA_Glycosylase_C-MutY"/>
    <property type="match status" value="1"/>
</dbReference>
<dbReference type="InterPro" id="IPR015797">
    <property type="entry name" value="NUDIX_hydrolase-like_dom_sf"/>
</dbReference>